<accession>A0A4V5NWD2</accession>
<feature type="domain" description="NAD(P)-binding" evidence="1">
    <location>
        <begin position="9"/>
        <end position="152"/>
    </location>
</feature>
<dbReference type="PANTHER" id="PTHR14097">
    <property type="entry name" value="OXIDOREDUCTASE HTATIP2"/>
    <property type="match status" value="1"/>
</dbReference>
<evidence type="ECO:0000259" key="1">
    <source>
        <dbReference type="Pfam" id="PF13460"/>
    </source>
</evidence>
<dbReference type="Pfam" id="PF13460">
    <property type="entry name" value="NAD_binding_10"/>
    <property type="match status" value="1"/>
</dbReference>
<dbReference type="Gene3D" id="3.40.50.720">
    <property type="entry name" value="NAD(P)-binding Rossmann-like Domain"/>
    <property type="match status" value="1"/>
</dbReference>
<proteinExistence type="predicted"/>
<dbReference type="EMBL" id="SWCJ01000003">
    <property type="protein sequence ID" value="TKB56714.1"/>
    <property type="molecule type" value="Genomic_DNA"/>
</dbReference>
<protein>
    <submittedName>
        <fullName evidence="2">NAD-dependent epimerase/dehydratase family protein</fullName>
    </submittedName>
</protein>
<dbReference type="InterPro" id="IPR036291">
    <property type="entry name" value="NAD(P)-bd_dom_sf"/>
</dbReference>
<evidence type="ECO:0000313" key="3">
    <source>
        <dbReference type="Proteomes" id="UP000305675"/>
    </source>
</evidence>
<name>A0A4V5NWD2_9GAMM</name>
<dbReference type="PANTHER" id="PTHR14097:SF7">
    <property type="entry name" value="OXIDOREDUCTASE HTATIP2"/>
    <property type="match status" value="1"/>
</dbReference>
<dbReference type="OrthoDB" id="9803892at2"/>
<dbReference type="InterPro" id="IPR016040">
    <property type="entry name" value="NAD(P)-bd_dom"/>
</dbReference>
<sequence>MGKTAIVLGATGVVGRELVRQLAIQTDIDKIVSLTRRPVSYSNAKVDNQVVDFDNLKSSSQWFKGDLLFSALGTTLKQAGSIDAQRKVDVDYQYHAAEIAAQQGVSHYLLVSSSGANAQSRSAYLKMKGELEQRVQQLPFNRISIVQPSLLLGERTDFRLGERLAATILPLMCRLPPLAKYRPITGAQVAKAMIALSQQPGHPIETISLDQLFLQQG</sequence>
<dbReference type="RefSeq" id="WP_136862518.1">
    <property type="nucleotide sequence ID" value="NZ_SWCJ01000003.1"/>
</dbReference>
<keyword evidence="3" id="KW-1185">Reference proteome</keyword>
<dbReference type="AlphaFoldDB" id="A0A4V5NWD2"/>
<gene>
    <name evidence="2" type="ORF">FCL42_06160</name>
</gene>
<reference evidence="2 3" key="1">
    <citation type="submission" date="2019-04" db="EMBL/GenBank/DDBJ databases">
        <authorList>
            <person name="Hwang J.C."/>
        </authorList>
    </citation>
    <scope>NUCLEOTIDE SEQUENCE [LARGE SCALE GENOMIC DNA]</scope>
    <source>
        <strain evidence="2 3">IMCC35002</strain>
    </source>
</reference>
<organism evidence="2 3">
    <name type="scientific">Ferrimonas aestuarii</name>
    <dbReference type="NCBI Taxonomy" id="2569539"/>
    <lineage>
        <taxon>Bacteria</taxon>
        <taxon>Pseudomonadati</taxon>
        <taxon>Pseudomonadota</taxon>
        <taxon>Gammaproteobacteria</taxon>
        <taxon>Alteromonadales</taxon>
        <taxon>Ferrimonadaceae</taxon>
        <taxon>Ferrimonas</taxon>
    </lineage>
</organism>
<dbReference type="SUPFAM" id="SSF51735">
    <property type="entry name" value="NAD(P)-binding Rossmann-fold domains"/>
    <property type="match status" value="1"/>
</dbReference>
<comment type="caution">
    <text evidence="2">The sequence shown here is derived from an EMBL/GenBank/DDBJ whole genome shotgun (WGS) entry which is preliminary data.</text>
</comment>
<evidence type="ECO:0000313" key="2">
    <source>
        <dbReference type="EMBL" id="TKB56714.1"/>
    </source>
</evidence>
<dbReference type="Proteomes" id="UP000305675">
    <property type="component" value="Unassembled WGS sequence"/>
</dbReference>